<reference evidence="8 9" key="2">
    <citation type="submission" date="2016-08" db="EMBL/GenBank/DDBJ databases">
        <title>Orenia metallireducens sp. nov. strain Z6, a Novel Metal-reducing Firmicute from the Deep Subsurface.</title>
        <authorList>
            <person name="Maxim B.I."/>
            <person name="Kenneth K."/>
            <person name="Flynn T.M."/>
            <person name="Oloughlin E.J."/>
            <person name="Locke R.A."/>
            <person name="Weber J.R."/>
            <person name="Egan S.M."/>
            <person name="Mackie R.I."/>
            <person name="Cann I.K."/>
        </authorList>
    </citation>
    <scope>NUCLEOTIDE SEQUENCE [LARGE SCALE GENOMIC DNA]</scope>
    <source>
        <strain evidence="8 9">Z6</strain>
    </source>
</reference>
<dbReference type="InterPro" id="IPR003494">
    <property type="entry name" value="SHS2_FtsA"/>
</dbReference>
<sequence>MARRNIIAGIDVGTTKVCTIIAEINENKSADIIGIGTSPSTGLKKGMVVDIDDTVSSIQKAVTKAERMAGVEIESAFVGIAGSHISSTNSHGVVAVTGENKEITRHDIERVIEATKIISIPPEREIIHVLPREFIVDGCKDIKYPLGMSGVRLEAETHIITGSATSIQNLIKSIHKVGLDVAGIVLQPLAASKAVLTESDKDSGVLVDMGGGTTDIAIFKGGSVWYTSSLPVGGDHVTKDIAEWMRRNVIMTTSIADAERIKVQYGCASSEFVDEGDEIELVDSCSNQTRIFSRELLCEIIQFRVDEIFSLVHQEIIKAGYNGLTPSVMVVTGGGSLLKGIPEFASRKLRMPVRVGVPDNINSILEYLDGSIYDIGEGYTQFSEDNGAIFSTGVGLVHYGSENYEEYSEQDMNEELLIKNLFDTVGKWFKNIF</sequence>
<comment type="subcellular location">
    <subcellularLocation>
        <location evidence="5">Cell membrane</location>
        <topology evidence="5">Peripheral membrane protein</topology>
        <orientation evidence="5">Cytoplasmic side</orientation>
    </subcellularLocation>
    <text evidence="5">Localizes to the Z ring in an FtsZ-dependent manner. Targeted to the membrane through a conserved C-terminal amphipathic helix.</text>
</comment>
<dbReference type="PANTHER" id="PTHR32432:SF4">
    <property type="entry name" value="CELL DIVISION PROTEIN FTSA"/>
    <property type="match status" value="1"/>
</dbReference>
<evidence type="ECO:0000256" key="6">
    <source>
        <dbReference type="PIRNR" id="PIRNR003101"/>
    </source>
</evidence>
<dbReference type="InterPro" id="IPR050696">
    <property type="entry name" value="FtsA/MreB"/>
</dbReference>
<dbReference type="GO" id="GO:0043093">
    <property type="term" value="P:FtsZ-dependent cytokinesis"/>
    <property type="evidence" value="ECO:0007669"/>
    <property type="project" value="UniProtKB-UniRule"/>
</dbReference>
<dbReference type="PIRSF" id="PIRSF003101">
    <property type="entry name" value="FtsA"/>
    <property type="match status" value="1"/>
</dbReference>
<dbReference type="InterPro" id="IPR043129">
    <property type="entry name" value="ATPase_NBD"/>
</dbReference>
<dbReference type="Pfam" id="PF14450">
    <property type="entry name" value="FtsA"/>
    <property type="match status" value="1"/>
</dbReference>
<comment type="caution">
    <text evidence="8">The sequence shown here is derived from an EMBL/GenBank/DDBJ whole genome shotgun (WGS) entry which is preliminary data.</text>
</comment>
<comment type="function">
    <text evidence="5 6">Cell division protein that is involved in the assembly of the Z ring. May serve as a membrane anchor for the Z ring.</text>
</comment>
<dbReference type="AlphaFoldDB" id="A0A1C0ACM7"/>
<dbReference type="SMART" id="SM00842">
    <property type="entry name" value="FtsA"/>
    <property type="match status" value="1"/>
</dbReference>
<name>A0A1C0ACM7_9FIRM</name>
<gene>
    <name evidence="5" type="primary">ftsA</name>
    <name evidence="8" type="ORF">U472_02695</name>
</gene>
<dbReference type="SUPFAM" id="SSF53067">
    <property type="entry name" value="Actin-like ATPase domain"/>
    <property type="match status" value="2"/>
</dbReference>
<dbReference type="GO" id="GO:0032153">
    <property type="term" value="C:cell division site"/>
    <property type="evidence" value="ECO:0007669"/>
    <property type="project" value="UniProtKB-UniRule"/>
</dbReference>
<keyword evidence="3 5" id="KW-0472">Membrane</keyword>
<comment type="similarity">
    <text evidence="5 6">Belongs to the FtsA/MreB family.</text>
</comment>
<evidence type="ECO:0000313" key="9">
    <source>
        <dbReference type="Proteomes" id="UP000093514"/>
    </source>
</evidence>
<keyword evidence="2 5" id="KW-0132">Cell division</keyword>
<evidence type="ECO:0000256" key="3">
    <source>
        <dbReference type="ARBA" id="ARBA00023136"/>
    </source>
</evidence>
<keyword evidence="4 5" id="KW-0131">Cell cycle</keyword>
<comment type="subunit">
    <text evidence="5">Self-interacts. Interacts with FtsZ.</text>
</comment>
<evidence type="ECO:0000256" key="2">
    <source>
        <dbReference type="ARBA" id="ARBA00022618"/>
    </source>
</evidence>
<dbReference type="EMBL" id="LWDV01000006">
    <property type="protein sequence ID" value="OCL28118.1"/>
    <property type="molecule type" value="Genomic_DNA"/>
</dbReference>
<evidence type="ECO:0000259" key="7">
    <source>
        <dbReference type="SMART" id="SM00842"/>
    </source>
</evidence>
<evidence type="ECO:0000256" key="4">
    <source>
        <dbReference type="ARBA" id="ARBA00023306"/>
    </source>
</evidence>
<evidence type="ECO:0000256" key="1">
    <source>
        <dbReference type="ARBA" id="ARBA00022475"/>
    </source>
</evidence>
<keyword evidence="9" id="KW-1185">Reference proteome</keyword>
<dbReference type="CDD" id="cd24048">
    <property type="entry name" value="ASKHA_NBD_FtsA"/>
    <property type="match status" value="1"/>
</dbReference>
<keyword evidence="1 5" id="KW-1003">Cell membrane</keyword>
<dbReference type="HAMAP" id="MF_02033">
    <property type="entry name" value="FtsA"/>
    <property type="match status" value="1"/>
</dbReference>
<dbReference type="OrthoDB" id="9768127at2"/>
<dbReference type="GO" id="GO:0009898">
    <property type="term" value="C:cytoplasmic side of plasma membrane"/>
    <property type="evidence" value="ECO:0007669"/>
    <property type="project" value="UniProtKB-UniRule"/>
</dbReference>
<feature type="domain" description="SHS2" evidence="7">
    <location>
        <begin position="7"/>
        <end position="195"/>
    </location>
</feature>
<dbReference type="RefSeq" id="WP_068715244.1">
    <property type="nucleotide sequence ID" value="NZ_LWDV01000006.1"/>
</dbReference>
<dbReference type="Proteomes" id="UP000093514">
    <property type="component" value="Unassembled WGS sequence"/>
</dbReference>
<evidence type="ECO:0000313" key="8">
    <source>
        <dbReference type="EMBL" id="OCL28118.1"/>
    </source>
</evidence>
<dbReference type="Pfam" id="PF02491">
    <property type="entry name" value="SHS2_FTSA"/>
    <property type="match status" value="1"/>
</dbReference>
<dbReference type="PANTHER" id="PTHR32432">
    <property type="entry name" value="CELL DIVISION PROTEIN FTSA-RELATED"/>
    <property type="match status" value="1"/>
</dbReference>
<proteinExistence type="inferred from homology"/>
<dbReference type="Gene3D" id="3.30.1490.110">
    <property type="match status" value="1"/>
</dbReference>
<dbReference type="Gene3D" id="3.30.420.40">
    <property type="match status" value="2"/>
</dbReference>
<accession>A0A1C0ACM7</accession>
<evidence type="ECO:0000256" key="5">
    <source>
        <dbReference type="HAMAP-Rule" id="MF_02033"/>
    </source>
</evidence>
<dbReference type="InterPro" id="IPR020823">
    <property type="entry name" value="Cell_div_FtsA"/>
</dbReference>
<dbReference type="NCBIfam" id="TIGR01174">
    <property type="entry name" value="ftsA"/>
    <property type="match status" value="1"/>
</dbReference>
<reference evidence="9" key="1">
    <citation type="submission" date="2016-07" db="EMBL/GenBank/DDBJ databases">
        <authorList>
            <person name="Florea S."/>
            <person name="Webb J.S."/>
            <person name="Jaromczyk J."/>
            <person name="Schardl C.L."/>
        </authorList>
    </citation>
    <scope>NUCLEOTIDE SEQUENCE [LARGE SCALE GENOMIC DNA]</scope>
    <source>
        <strain evidence="9">Z6</strain>
    </source>
</reference>
<organism evidence="8 9">
    <name type="scientific">Orenia metallireducens</name>
    <dbReference type="NCBI Taxonomy" id="1413210"/>
    <lineage>
        <taxon>Bacteria</taxon>
        <taxon>Bacillati</taxon>
        <taxon>Bacillota</taxon>
        <taxon>Clostridia</taxon>
        <taxon>Halanaerobiales</taxon>
        <taxon>Halobacteroidaceae</taxon>
        <taxon>Orenia</taxon>
    </lineage>
</organism>
<protein>
    <recommendedName>
        <fullName evidence="5 6">Cell division protein FtsA</fullName>
    </recommendedName>
</protein>